<dbReference type="AlphaFoldDB" id="A0A1X4XU94"/>
<name>A0A1X4XU94_9BACT</name>
<protein>
    <submittedName>
        <fullName evidence="1">Uncharacterized protein</fullName>
    </submittedName>
</protein>
<dbReference type="Proteomes" id="UP000194141">
    <property type="component" value="Unassembled WGS sequence"/>
</dbReference>
<dbReference type="EMBL" id="MDSU01000020">
    <property type="protein sequence ID" value="OSS41106.1"/>
    <property type="molecule type" value="Genomic_DNA"/>
</dbReference>
<evidence type="ECO:0000313" key="2">
    <source>
        <dbReference type="Proteomes" id="UP000194141"/>
    </source>
</evidence>
<gene>
    <name evidence="1" type="ORF">DESAMIL20_2044</name>
</gene>
<reference evidence="1 2" key="1">
    <citation type="journal article" date="2017" name="Front. Microbiol.">
        <title>Genome Sequence of Desulfurella amilsii Strain TR1 and Comparative Genomics of Desulfurellaceae Family.</title>
        <authorList>
            <person name="Florentino A.P."/>
            <person name="Stams A.J."/>
            <person name="Sanchez-Andrea I."/>
        </authorList>
    </citation>
    <scope>NUCLEOTIDE SEQUENCE [LARGE SCALE GENOMIC DNA]</scope>
    <source>
        <strain evidence="1 2">TR1</strain>
    </source>
</reference>
<organism evidence="1 2">
    <name type="scientific">Desulfurella amilsii</name>
    <dbReference type="NCBI Taxonomy" id="1562698"/>
    <lineage>
        <taxon>Bacteria</taxon>
        <taxon>Pseudomonadati</taxon>
        <taxon>Campylobacterota</taxon>
        <taxon>Desulfurellia</taxon>
        <taxon>Desulfurellales</taxon>
        <taxon>Desulfurellaceae</taxon>
        <taxon>Desulfurella</taxon>
    </lineage>
</organism>
<proteinExistence type="predicted"/>
<sequence length="99" mass="11212">MYNPTKKLIEKAAYARKEVITCIASQLLFRAGISGCIFSSNPAMERPNSIELIKSDEKRTINPLLFFINITWNSAIHRTKKTKEVKASVTGIWPAFCHL</sequence>
<comment type="caution">
    <text evidence="1">The sequence shown here is derived from an EMBL/GenBank/DDBJ whole genome shotgun (WGS) entry which is preliminary data.</text>
</comment>
<evidence type="ECO:0000313" key="1">
    <source>
        <dbReference type="EMBL" id="OSS41106.1"/>
    </source>
</evidence>
<accession>A0A1X4XU94</accession>
<keyword evidence="2" id="KW-1185">Reference proteome</keyword>